<evidence type="ECO:0000256" key="6">
    <source>
        <dbReference type="ARBA" id="ARBA00022777"/>
    </source>
</evidence>
<evidence type="ECO:0000313" key="12">
    <source>
        <dbReference type="EMBL" id="MFC7326972.1"/>
    </source>
</evidence>
<keyword evidence="3" id="KW-0597">Phosphoprotein</keyword>
<reference evidence="13" key="1">
    <citation type="journal article" date="2019" name="Int. J. Syst. Evol. Microbiol.">
        <title>The Global Catalogue of Microorganisms (GCM) 10K type strain sequencing project: providing services to taxonomists for standard genome sequencing and annotation.</title>
        <authorList>
            <consortium name="The Broad Institute Genomics Platform"/>
            <consortium name="The Broad Institute Genome Sequencing Center for Infectious Disease"/>
            <person name="Wu L."/>
            <person name="Ma J."/>
        </authorList>
    </citation>
    <scope>NUCLEOTIDE SEQUENCE [LARGE SCALE GENOMIC DNA]</scope>
    <source>
        <strain evidence="13">CGMCC 4.7382</strain>
    </source>
</reference>
<dbReference type="EC" id="2.7.13.3" evidence="2"/>
<evidence type="ECO:0000259" key="11">
    <source>
        <dbReference type="Pfam" id="PF07730"/>
    </source>
</evidence>
<evidence type="ECO:0000256" key="1">
    <source>
        <dbReference type="ARBA" id="ARBA00000085"/>
    </source>
</evidence>
<dbReference type="EMBL" id="JBHTBH010000002">
    <property type="protein sequence ID" value="MFC7326972.1"/>
    <property type="molecule type" value="Genomic_DNA"/>
</dbReference>
<feature type="transmembrane region" description="Helical" evidence="9">
    <location>
        <begin position="114"/>
        <end position="135"/>
    </location>
</feature>
<feature type="domain" description="Signal transduction histidine kinase subgroup 3 dimerisation and phosphoacceptor" evidence="11">
    <location>
        <begin position="167"/>
        <end position="230"/>
    </location>
</feature>
<gene>
    <name evidence="12" type="ORF">ACFQRF_04390</name>
</gene>
<dbReference type="PANTHER" id="PTHR24421:SF10">
    <property type="entry name" value="NITRATE_NITRITE SENSOR PROTEIN NARQ"/>
    <property type="match status" value="1"/>
</dbReference>
<proteinExistence type="predicted"/>
<evidence type="ECO:0000313" key="13">
    <source>
        <dbReference type="Proteomes" id="UP001596540"/>
    </source>
</evidence>
<keyword evidence="13" id="KW-1185">Reference proteome</keyword>
<evidence type="ECO:0000256" key="5">
    <source>
        <dbReference type="ARBA" id="ARBA00022741"/>
    </source>
</evidence>
<evidence type="ECO:0000256" key="3">
    <source>
        <dbReference type="ARBA" id="ARBA00022553"/>
    </source>
</evidence>
<keyword evidence="7" id="KW-0067">ATP-binding</keyword>
<dbReference type="Pfam" id="PF07730">
    <property type="entry name" value="HisKA_3"/>
    <property type="match status" value="1"/>
</dbReference>
<dbReference type="Gene3D" id="3.30.565.10">
    <property type="entry name" value="Histidine kinase-like ATPase, C-terminal domain"/>
    <property type="match status" value="1"/>
</dbReference>
<evidence type="ECO:0000256" key="7">
    <source>
        <dbReference type="ARBA" id="ARBA00022840"/>
    </source>
</evidence>
<keyword evidence="9" id="KW-0472">Membrane</keyword>
<dbReference type="CDD" id="cd16917">
    <property type="entry name" value="HATPase_UhpB-NarQ-NarX-like"/>
    <property type="match status" value="1"/>
</dbReference>
<keyword evidence="6 12" id="KW-0418">Kinase</keyword>
<feature type="transmembrane region" description="Helical" evidence="9">
    <location>
        <begin position="84"/>
        <end position="102"/>
    </location>
</feature>
<dbReference type="Gene3D" id="1.20.5.1930">
    <property type="match status" value="1"/>
</dbReference>
<dbReference type="PANTHER" id="PTHR24421">
    <property type="entry name" value="NITRATE/NITRITE SENSOR PROTEIN NARX-RELATED"/>
    <property type="match status" value="1"/>
</dbReference>
<dbReference type="Proteomes" id="UP001596540">
    <property type="component" value="Unassembled WGS sequence"/>
</dbReference>
<comment type="catalytic activity">
    <reaction evidence="1">
        <text>ATP + protein L-histidine = ADP + protein N-phospho-L-histidine.</text>
        <dbReference type="EC" id="2.7.13.3"/>
    </reaction>
</comment>
<feature type="transmembrane region" description="Helical" evidence="9">
    <location>
        <begin position="51"/>
        <end position="77"/>
    </location>
</feature>
<organism evidence="12 13">
    <name type="scientific">Marinactinospora rubrisoli</name>
    <dbReference type="NCBI Taxonomy" id="2715399"/>
    <lineage>
        <taxon>Bacteria</taxon>
        <taxon>Bacillati</taxon>
        <taxon>Actinomycetota</taxon>
        <taxon>Actinomycetes</taxon>
        <taxon>Streptosporangiales</taxon>
        <taxon>Nocardiopsidaceae</taxon>
        <taxon>Marinactinospora</taxon>
    </lineage>
</organism>
<dbReference type="RefSeq" id="WP_379869065.1">
    <property type="nucleotide sequence ID" value="NZ_JBHTBH010000002.1"/>
</dbReference>
<feature type="domain" description="Histidine kinase/HSP90-like ATPase" evidence="10">
    <location>
        <begin position="274"/>
        <end position="363"/>
    </location>
</feature>
<evidence type="ECO:0000259" key="10">
    <source>
        <dbReference type="Pfam" id="PF02518"/>
    </source>
</evidence>
<dbReference type="InterPro" id="IPR011712">
    <property type="entry name" value="Sig_transdc_His_kin_sub3_dim/P"/>
</dbReference>
<keyword evidence="5" id="KW-0547">Nucleotide-binding</keyword>
<evidence type="ECO:0000256" key="9">
    <source>
        <dbReference type="SAM" id="Phobius"/>
    </source>
</evidence>
<keyword evidence="9" id="KW-1133">Transmembrane helix</keyword>
<dbReference type="SUPFAM" id="SSF55874">
    <property type="entry name" value="ATPase domain of HSP90 chaperone/DNA topoisomerase II/histidine kinase"/>
    <property type="match status" value="1"/>
</dbReference>
<accession>A0ABW2KD44</accession>
<keyword evidence="4" id="KW-0808">Transferase</keyword>
<dbReference type="InterPro" id="IPR003594">
    <property type="entry name" value="HATPase_dom"/>
</dbReference>
<dbReference type="Pfam" id="PF02518">
    <property type="entry name" value="HATPase_c"/>
    <property type="match status" value="1"/>
</dbReference>
<evidence type="ECO:0000256" key="4">
    <source>
        <dbReference type="ARBA" id="ARBA00022679"/>
    </source>
</evidence>
<keyword evidence="8" id="KW-0902">Two-component regulatory system</keyword>
<dbReference type="GO" id="GO:0016301">
    <property type="term" value="F:kinase activity"/>
    <property type="evidence" value="ECO:0007669"/>
    <property type="project" value="UniProtKB-KW"/>
</dbReference>
<name>A0ABW2KD44_9ACTN</name>
<sequence>MRTPGWAAIGLPAALAAVEGLIVTDPGNPTARALALLAAAGLLLRRHRPEAALLLALPGQWTGFLWLAPMFAVYSLAERYRRPWPAVLGAVVIALVDVRSFLDGTHPPALDTRTLLGVGYATLTGLAPTVIGMLVRTRRELAARITDLEATQRHERQLIEERALATERARLAREMHDVVAHQVSLMSVQASALQAAHPDPAVREAARELRRLSVTTLTELRHMVSVLRAAGARGTELTPQPTLDELRGLLDSSGMPVTATIDLPPGRRWPEPVERAAYRIVQESLTNIRKHAPGATVDVGLRYEDAALVIDIANGPAAAPPLRLPGGGHGLLGLRERAHHLGGTLRAAPVDGGGFRVEARLPAA</sequence>
<evidence type="ECO:0000256" key="8">
    <source>
        <dbReference type="ARBA" id="ARBA00023012"/>
    </source>
</evidence>
<comment type="caution">
    <text evidence="12">The sequence shown here is derived from an EMBL/GenBank/DDBJ whole genome shotgun (WGS) entry which is preliminary data.</text>
</comment>
<dbReference type="InterPro" id="IPR050482">
    <property type="entry name" value="Sensor_HK_TwoCompSys"/>
</dbReference>
<keyword evidence="9" id="KW-0812">Transmembrane</keyword>
<evidence type="ECO:0000256" key="2">
    <source>
        <dbReference type="ARBA" id="ARBA00012438"/>
    </source>
</evidence>
<dbReference type="InterPro" id="IPR036890">
    <property type="entry name" value="HATPase_C_sf"/>
</dbReference>
<protein>
    <recommendedName>
        <fullName evidence="2">histidine kinase</fullName>
        <ecNumber evidence="2">2.7.13.3</ecNumber>
    </recommendedName>
</protein>